<dbReference type="Proteomes" id="UP000030428">
    <property type="component" value="Unassembled WGS sequence"/>
</dbReference>
<dbReference type="PANTHER" id="PTHR11048:SF5">
    <property type="entry name" value="DECAPRENYL-PHOSPHATE PHOSPHORIBOSYLTRANSFERASE"/>
    <property type="match status" value="1"/>
</dbReference>
<dbReference type="InterPro" id="IPR036412">
    <property type="entry name" value="HAD-like_sf"/>
</dbReference>
<evidence type="ECO:0000256" key="3">
    <source>
        <dbReference type="ARBA" id="ARBA00022692"/>
    </source>
</evidence>
<dbReference type="CDD" id="cd13963">
    <property type="entry name" value="PT_UbiA_2"/>
    <property type="match status" value="1"/>
</dbReference>
<evidence type="ECO:0000256" key="6">
    <source>
        <dbReference type="SAM" id="Phobius"/>
    </source>
</evidence>
<reference evidence="7 8" key="1">
    <citation type="journal article" date="2016" name="Front. Microbiol.">
        <title>Single-Cell (Meta-)Genomics of a Dimorphic Candidatus Thiomargarita nelsonii Reveals Genomic Plasticity.</title>
        <authorList>
            <person name="Flood B.E."/>
            <person name="Fliss P."/>
            <person name="Jones D.S."/>
            <person name="Dick G.J."/>
            <person name="Jain S."/>
            <person name="Kaster A.K."/>
            <person name="Winkel M."/>
            <person name="Mussmann M."/>
            <person name="Bailey J."/>
        </authorList>
    </citation>
    <scope>NUCLEOTIDE SEQUENCE [LARGE SCALE GENOMIC DNA]</scope>
    <source>
        <strain evidence="7">Hydrate Ridge</strain>
    </source>
</reference>
<dbReference type="Pfam" id="PF12710">
    <property type="entry name" value="HAD"/>
    <property type="match status" value="1"/>
</dbReference>
<evidence type="ECO:0008006" key="9">
    <source>
        <dbReference type="Google" id="ProtNLM"/>
    </source>
</evidence>
<comment type="subcellular location">
    <subcellularLocation>
        <location evidence="1">Membrane</location>
        <topology evidence="1">Multi-pass membrane protein</topology>
    </subcellularLocation>
</comment>
<name>A0A0A6S8G5_9GAMM</name>
<dbReference type="NCBIfam" id="NF006088">
    <property type="entry name" value="PRK08238.1"/>
    <property type="match status" value="1"/>
</dbReference>
<dbReference type="GO" id="GO:0009247">
    <property type="term" value="P:glycolipid biosynthetic process"/>
    <property type="evidence" value="ECO:0007669"/>
    <property type="project" value="TreeGrafter"/>
</dbReference>
<evidence type="ECO:0000313" key="7">
    <source>
        <dbReference type="EMBL" id="KHD04810.1"/>
    </source>
</evidence>
<organism evidence="7 8">
    <name type="scientific">Candidatus Thiomargarita nelsonii</name>
    <dbReference type="NCBI Taxonomy" id="1003181"/>
    <lineage>
        <taxon>Bacteria</taxon>
        <taxon>Pseudomonadati</taxon>
        <taxon>Pseudomonadota</taxon>
        <taxon>Gammaproteobacteria</taxon>
        <taxon>Thiotrichales</taxon>
        <taxon>Thiotrichaceae</taxon>
        <taxon>Thiomargarita</taxon>
    </lineage>
</organism>
<evidence type="ECO:0000256" key="4">
    <source>
        <dbReference type="ARBA" id="ARBA00022989"/>
    </source>
</evidence>
<feature type="transmembrane region" description="Helical" evidence="6">
    <location>
        <begin position="304"/>
        <end position="326"/>
    </location>
</feature>
<dbReference type="EMBL" id="JSZA02000177">
    <property type="protein sequence ID" value="KHD04810.1"/>
    <property type="molecule type" value="Genomic_DNA"/>
</dbReference>
<dbReference type="InterPro" id="IPR044878">
    <property type="entry name" value="UbiA_sf"/>
</dbReference>
<feature type="transmembrane region" description="Helical" evidence="6">
    <location>
        <begin position="408"/>
        <end position="426"/>
    </location>
</feature>
<keyword evidence="2" id="KW-1003">Cell membrane</keyword>
<protein>
    <recommendedName>
        <fullName evidence="9">UbiA prenyltransferase</fullName>
    </recommendedName>
</protein>
<feature type="transmembrane region" description="Helical" evidence="6">
    <location>
        <begin position="332"/>
        <end position="352"/>
    </location>
</feature>
<dbReference type="AlphaFoldDB" id="A0A0A6S8G5"/>
<feature type="transmembrane region" description="Helical" evidence="6">
    <location>
        <begin position="249"/>
        <end position="273"/>
    </location>
</feature>
<accession>A0A0A6S8G5</accession>
<dbReference type="Gene3D" id="1.10.357.140">
    <property type="entry name" value="UbiA prenyltransferase"/>
    <property type="match status" value="1"/>
</dbReference>
<dbReference type="PANTHER" id="PTHR11048">
    <property type="entry name" value="PRENYLTRANSFERASES"/>
    <property type="match status" value="1"/>
</dbReference>
<dbReference type="InterPro" id="IPR023214">
    <property type="entry name" value="HAD_sf"/>
</dbReference>
<dbReference type="InterPro" id="IPR000537">
    <property type="entry name" value="UbiA_prenyltransferase"/>
</dbReference>
<dbReference type="GO" id="GO:0016765">
    <property type="term" value="F:transferase activity, transferring alkyl or aryl (other than methyl) groups"/>
    <property type="evidence" value="ECO:0007669"/>
    <property type="project" value="InterPro"/>
</dbReference>
<evidence type="ECO:0000256" key="1">
    <source>
        <dbReference type="ARBA" id="ARBA00004141"/>
    </source>
</evidence>
<dbReference type="SUPFAM" id="SSF56784">
    <property type="entry name" value="HAD-like"/>
    <property type="match status" value="1"/>
</dbReference>
<dbReference type="GO" id="GO:0005886">
    <property type="term" value="C:plasma membrane"/>
    <property type="evidence" value="ECO:0007669"/>
    <property type="project" value="TreeGrafter"/>
</dbReference>
<keyword evidence="8" id="KW-1185">Reference proteome</keyword>
<keyword evidence="5 6" id="KW-0472">Membrane</keyword>
<feature type="transmembrane region" description="Helical" evidence="6">
    <location>
        <begin position="373"/>
        <end position="396"/>
    </location>
</feature>
<dbReference type="Pfam" id="PF01040">
    <property type="entry name" value="UbiA"/>
    <property type="match status" value="1"/>
</dbReference>
<proteinExistence type="predicted"/>
<sequence length="465" mass="52863">MKPLCVDLDGTLIATDTLWESVLLLLRHNLLMVFLLPLWLIKGKAYFKDQIAQQITLDVTTLPYRENVLAFLQREKDAGRHLVLATAAHHSIAQAVAEHLKLFDHTIASDAHTNMKGITKRDALKQRFGIYDYIGDSPADLPILQAADQAFFVGTPSASLRCPPDRVFTIPQTSWLAWLKVLRPHQWVKNILIFLPLLLSHEFLNLDKLGDALLAFIVFSFTASAGYILNDLLDLQADRAHPTKKNRPFAAGLVPIQYGLPFFIILLCLSFLISLWWLPLLFTGMVALYLLSTIAYSFYFKHKLIVDVFLLAGLYTLRILAGGIAVSIQPSSWLLAFSMFIFISLAFLKRYIELLQQYSQKVIKNRSYEVDDIELIATVGISSGYIAVLVFALYINSNKVTTLYHSPAFLWMICPVLLYWITRVWFLAKRQRVLEDPIQFALTDKISWLVVTCVFVFMVLAEFIG</sequence>
<evidence type="ECO:0000256" key="5">
    <source>
        <dbReference type="ARBA" id="ARBA00023136"/>
    </source>
</evidence>
<feature type="transmembrane region" description="Helical" evidence="6">
    <location>
        <begin position="212"/>
        <end position="229"/>
    </location>
</feature>
<evidence type="ECO:0000256" key="2">
    <source>
        <dbReference type="ARBA" id="ARBA00022475"/>
    </source>
</evidence>
<dbReference type="InterPro" id="IPR039653">
    <property type="entry name" value="Prenyltransferase"/>
</dbReference>
<comment type="caution">
    <text evidence="7">The sequence shown here is derived from an EMBL/GenBank/DDBJ whole genome shotgun (WGS) entry which is preliminary data.</text>
</comment>
<gene>
    <name evidence="7" type="ORF">PN36_27935</name>
</gene>
<keyword evidence="4 6" id="KW-1133">Transmembrane helix</keyword>
<keyword evidence="3 6" id="KW-0812">Transmembrane</keyword>
<feature type="transmembrane region" description="Helical" evidence="6">
    <location>
        <begin position="279"/>
        <end position="299"/>
    </location>
</feature>
<dbReference type="Gene3D" id="3.40.50.1000">
    <property type="entry name" value="HAD superfamily/HAD-like"/>
    <property type="match status" value="1"/>
</dbReference>
<evidence type="ECO:0000313" key="8">
    <source>
        <dbReference type="Proteomes" id="UP000030428"/>
    </source>
</evidence>
<feature type="transmembrane region" description="Helical" evidence="6">
    <location>
        <begin position="446"/>
        <end position="464"/>
    </location>
</feature>